<feature type="transmembrane region" description="Helical" evidence="2">
    <location>
        <begin position="66"/>
        <end position="88"/>
    </location>
</feature>
<feature type="transmembrane region" description="Helical" evidence="2">
    <location>
        <begin position="35"/>
        <end position="54"/>
    </location>
</feature>
<dbReference type="PANTHER" id="PTHR43318:SF1">
    <property type="entry name" value="POLYSACCHARIDE BIOSYNTHESIS PROTEIN EPSC-RELATED"/>
    <property type="match status" value="1"/>
</dbReference>
<dbReference type="SUPFAM" id="SSF51735">
    <property type="entry name" value="NAD(P)-binding Rossmann-fold domains"/>
    <property type="match status" value="2"/>
</dbReference>
<accession>A0ABS9CVN4</accession>
<name>A0ABS9CVN4_9RHOB</name>
<evidence type="ECO:0000256" key="2">
    <source>
        <dbReference type="SAM" id="Phobius"/>
    </source>
</evidence>
<feature type="domain" description="Polysaccharide biosynthesis protein CapD-like" evidence="3">
    <location>
        <begin position="267"/>
        <end position="556"/>
    </location>
</feature>
<dbReference type="EMBL" id="JAKGAQ010000002">
    <property type="protein sequence ID" value="MCF2871340.1"/>
    <property type="molecule type" value="Genomic_DNA"/>
</dbReference>
<evidence type="ECO:0000313" key="5">
    <source>
        <dbReference type="Proteomes" id="UP001200557"/>
    </source>
</evidence>
<organism evidence="4 5">
    <name type="scientific">Octadecabacter dasysiphoniae</name>
    <dbReference type="NCBI Taxonomy" id="2909341"/>
    <lineage>
        <taxon>Bacteria</taxon>
        <taxon>Pseudomonadati</taxon>
        <taxon>Pseudomonadota</taxon>
        <taxon>Alphaproteobacteria</taxon>
        <taxon>Rhodobacterales</taxon>
        <taxon>Roseobacteraceae</taxon>
        <taxon>Octadecabacter</taxon>
    </lineage>
</organism>
<dbReference type="InterPro" id="IPR051203">
    <property type="entry name" value="Polysaccharide_Synthase-Rel"/>
</dbReference>
<keyword evidence="5" id="KW-1185">Reference proteome</keyword>
<dbReference type="Proteomes" id="UP001200557">
    <property type="component" value="Unassembled WGS sequence"/>
</dbReference>
<dbReference type="Pfam" id="PF02719">
    <property type="entry name" value="Polysacc_synt_2"/>
    <property type="match status" value="1"/>
</dbReference>
<gene>
    <name evidence="4" type="ORF">L0664_09720</name>
</gene>
<dbReference type="CDD" id="cd05237">
    <property type="entry name" value="UDP_invert_4-6DH_SDR_e"/>
    <property type="match status" value="1"/>
</dbReference>
<dbReference type="InterPro" id="IPR036291">
    <property type="entry name" value="NAD(P)-bd_dom_sf"/>
</dbReference>
<keyword evidence="2" id="KW-0812">Transmembrane</keyword>
<proteinExistence type="inferred from homology"/>
<comment type="similarity">
    <text evidence="1">Belongs to the polysaccharide synthase family.</text>
</comment>
<evidence type="ECO:0000259" key="3">
    <source>
        <dbReference type="Pfam" id="PF02719"/>
    </source>
</evidence>
<dbReference type="Gene3D" id="3.40.50.720">
    <property type="entry name" value="NAD(P)-binding Rossmann-like Domain"/>
    <property type="match status" value="2"/>
</dbReference>
<keyword evidence="2" id="KW-0472">Membrane</keyword>
<sequence length="610" mass="66220">MLLSFDWSMVFAAFYLAFVLRYGTAFPIERFAASWPVTVLLMCLAPVAIIGLRLPWIKLSSFDMRGALRVAVVAMILSSVVSLTSLVFDIGSVRSIPAIFAAGYFALAIFGRMVALQLLTSLGGSGSVTRVAIFGAGAAGIQLSSALRQSPEVVPVCFFDDNPSYKGLLIAGLRVHPRAELERIINAEGIKRILVAIPSLDQTDLADLVTELSRLDIDLQVLPSYVDLIYGKSKELKTVAPNTLLGRDNVDLDIPEIAKTYAGRTAMVTGAGGSIGSELCKQLVECRPQKIVLFEQSEFALYEIEAALRPIATEKNIELVARLGSVCNAVRVEDVLTTEKVEVVLHAAAYKHVPMVEDNEVEGARNNVLGTQIVAEAANKCGVDRFILISTDKAVRPTNVMGATKRLAELVLQDLATRSTHTRYSMVRFGNVLGSSGSVLPLFQRQIRQGGPITVTHPDVTRFFMTIPEAARLVLLAAVFAKGGDVFILDMGKPMKIVDVARRMVEMSGASVQSPDNMGGIEIKITGLRPGEKLYEELLIDDDSLLPTPHAKILRADEARLSQIETARMLRDLASAVQNSDKAMVRTVIERDVQGYHRADLTGTAKPQLG</sequence>
<dbReference type="PANTHER" id="PTHR43318">
    <property type="entry name" value="UDP-N-ACETYLGLUCOSAMINE 4,6-DEHYDRATASE"/>
    <property type="match status" value="1"/>
</dbReference>
<comment type="caution">
    <text evidence="4">The sequence shown here is derived from an EMBL/GenBank/DDBJ whole genome shotgun (WGS) entry which is preliminary data.</text>
</comment>
<keyword evidence="2" id="KW-1133">Transmembrane helix</keyword>
<feature type="transmembrane region" description="Helical" evidence="2">
    <location>
        <begin position="94"/>
        <end position="115"/>
    </location>
</feature>
<evidence type="ECO:0000313" key="4">
    <source>
        <dbReference type="EMBL" id="MCF2871340.1"/>
    </source>
</evidence>
<reference evidence="4 5" key="1">
    <citation type="submission" date="2022-01" db="EMBL/GenBank/DDBJ databases">
        <title>Octadecabacter sp. nov., isolated from a marine alga.</title>
        <authorList>
            <person name="Jin M.S."/>
            <person name="Kim H.M."/>
            <person name="Han D.M."/>
            <person name="Jung J.J."/>
            <person name="Jeon C.O."/>
        </authorList>
    </citation>
    <scope>NUCLEOTIDE SEQUENCE [LARGE SCALE GENOMIC DNA]</scope>
    <source>
        <strain evidence="4 5">G9-8</strain>
    </source>
</reference>
<dbReference type="RefSeq" id="WP_235225608.1">
    <property type="nucleotide sequence ID" value="NZ_JAKGAQ010000002.1"/>
</dbReference>
<dbReference type="InterPro" id="IPR003869">
    <property type="entry name" value="Polysac_CapD-like"/>
</dbReference>
<protein>
    <submittedName>
        <fullName evidence="4">Polysaccharide biosynthesis protein</fullName>
    </submittedName>
</protein>
<evidence type="ECO:0000256" key="1">
    <source>
        <dbReference type="ARBA" id="ARBA00007430"/>
    </source>
</evidence>
<dbReference type="Pfam" id="PF13727">
    <property type="entry name" value="CoA_binding_3"/>
    <property type="match status" value="1"/>
</dbReference>